<reference evidence="5 6" key="2">
    <citation type="submission" date="2022-11" db="EMBL/GenBank/DDBJ databases">
        <title>Comparative genomic analysis of Mycoplasma feriruminatoris and the Mycoplasma mycoides cluster.</title>
        <authorList>
            <person name="Baby V."/>
            <person name="Ambroset C."/>
            <person name="Gaurivaud P."/>
            <person name="Boury C."/>
            <person name="Guichoux E."/>
            <person name="Lartigue C."/>
            <person name="Tardy F."/>
            <person name="Sirand-Pugnet P."/>
        </authorList>
    </citation>
    <scope>NUCLEOTIDE SEQUENCE [LARGE SCALE GENOMIC DNA]</scope>
    <source>
        <strain evidence="4">L14822</strain>
        <strain evidence="5 6">L15181</strain>
    </source>
</reference>
<accession>A0A654IJB1</accession>
<reference evidence="2" key="1">
    <citation type="submission" date="2019-11" db="EMBL/GenBank/DDBJ databases">
        <authorList>
            <person name="Falquet L."/>
            <person name="Falquet L."/>
        </authorList>
    </citation>
    <scope>NUCLEOTIDE SEQUENCE</scope>
    <source>
        <strain evidence="3">14/OD_0492</strain>
        <strain evidence="2">8756-13</strain>
    </source>
</reference>
<dbReference type="EMBL" id="CP104008">
    <property type="protein sequence ID" value="WFQ92685.1"/>
    <property type="molecule type" value="Genomic_DNA"/>
</dbReference>
<evidence type="ECO:0000313" key="5">
    <source>
        <dbReference type="EMBL" id="WFQ93874.1"/>
    </source>
</evidence>
<dbReference type="Proteomes" id="UP001214039">
    <property type="component" value="Chromosome"/>
</dbReference>
<keyword evidence="1" id="KW-0472">Membrane</keyword>
<proteinExistence type="predicted"/>
<dbReference type="RefSeq" id="WP_278299926.1">
    <property type="nucleotide sequence ID" value="NZ_CP104008.1"/>
</dbReference>
<evidence type="ECO:0000313" key="6">
    <source>
        <dbReference type="Proteomes" id="UP001214039"/>
    </source>
</evidence>
<dbReference type="EMBL" id="LR739237">
    <property type="protein sequence ID" value="VZR99867.1"/>
    <property type="molecule type" value="Genomic_DNA"/>
</dbReference>
<dbReference type="EMBL" id="LR739235">
    <property type="protein sequence ID" value="VZR97394.1"/>
    <property type="molecule type" value="Genomic_DNA"/>
</dbReference>
<organism evidence="2">
    <name type="scientific">Mycoplasma feriruminatoris</name>
    <dbReference type="NCBI Taxonomy" id="1179777"/>
    <lineage>
        <taxon>Bacteria</taxon>
        <taxon>Bacillati</taxon>
        <taxon>Mycoplasmatota</taxon>
        <taxon>Mollicutes</taxon>
        <taxon>Mycoplasmataceae</taxon>
        <taxon>Mycoplasma</taxon>
    </lineage>
</organism>
<dbReference type="EMBL" id="CP113498">
    <property type="protein sequence ID" value="WFQ93874.1"/>
    <property type="molecule type" value="Genomic_DNA"/>
</dbReference>
<name>A0A654IJB1_9MOLU</name>
<evidence type="ECO:0000313" key="2">
    <source>
        <dbReference type="EMBL" id="VZR97394.1"/>
    </source>
</evidence>
<keyword evidence="1" id="KW-0812">Transmembrane</keyword>
<gene>
    <name evidence="2" type="ORF">MF5295_00291</name>
    <name evidence="3" type="ORF">MF5582_00304</name>
    <name evidence="4" type="ORF">MFERI14822_00474</name>
    <name evidence="5" type="ORF">MFERI15181_00795</name>
</gene>
<sequence length="272" mass="32504">MGHFKELKNAIDEKDFKYLEWINFNLDFLKTYQSKKYDQLNEKGLSTIFQTKLVISLSWFKKLKTEKIFLEVFMCLKALKQPVKKQNLLELGFKNTSLKYVFKKMLKWEILDAEAYRKDKTIKLRKKALRNKGDKKFWILKGKNIIKFFLLNGLSSTIIILASSYSYKKTKAKDSKLPNSNKKWAIIQNAYFDCLKVSRNLIWKTFKKLTNFWKLNYQSLITIIRKRPTSWITKKTVSGKNKRLKIGRKFITERLISKEIKTIFQSYESYSF</sequence>
<evidence type="ECO:0000256" key="1">
    <source>
        <dbReference type="SAM" id="Phobius"/>
    </source>
</evidence>
<keyword evidence="6" id="KW-1185">Reference proteome</keyword>
<dbReference type="AlphaFoldDB" id="A0A654IJB1"/>
<protein>
    <submittedName>
        <fullName evidence="2">Uncharacterized protein</fullName>
    </submittedName>
</protein>
<feature type="transmembrane region" description="Helical" evidence="1">
    <location>
        <begin position="145"/>
        <end position="167"/>
    </location>
</feature>
<dbReference type="Proteomes" id="UP001178743">
    <property type="component" value="Chromosome"/>
</dbReference>
<evidence type="ECO:0000313" key="3">
    <source>
        <dbReference type="EMBL" id="VZR99867.1"/>
    </source>
</evidence>
<keyword evidence="1" id="KW-1133">Transmembrane helix</keyword>
<evidence type="ECO:0000313" key="4">
    <source>
        <dbReference type="EMBL" id="WFQ92685.1"/>
    </source>
</evidence>
<dbReference type="NCBIfam" id="NF046008">
    <property type="entry name" value="ICE_MAGa4850"/>
    <property type="match status" value="1"/>
</dbReference>